<gene>
    <name evidence="2" type="ORF">GLRG_07432</name>
</gene>
<dbReference type="AlphaFoldDB" id="E3QN50"/>
<dbReference type="eggNOG" id="ENOG502RIWT">
    <property type="taxonomic scope" value="Eukaryota"/>
</dbReference>
<sequence>MCVTSIGRPLGRPPIHANHRGQVNDAQSLYGARKSRVSTHRGLRVTMETDPSPTTQSQRTVPGPSRYFPNNRVSGHANTTSAMWLDASNSPTALSASEDPTIPPPRAHSHVFSELSVPDFDFGDLDDMAEYLNRDLHESTGDVDDRVSGRSGIATPSTSSAGDTGVYVVGLLGSISHQLAELKDQSWESWNPHLTRNDFHDSKDLDSTGGRDLSIWNRVLNVTMRFATVLQTVPSAPPPALSLNLMLLSTYVQLGELFEIVFTRMSNCLREGSGPGASAAATAQFLTQPTSIQLMMMTQVFEYQMHTVERLMGLPTEYRIWDHRDGAIDAEVGILSQKSTSEIVWAVMGQTRETFQTIRQTINRIKGSTI</sequence>
<proteinExistence type="predicted"/>
<evidence type="ECO:0000313" key="2">
    <source>
        <dbReference type="EMBL" id="EFQ32288.1"/>
    </source>
</evidence>
<feature type="compositionally biased region" description="Polar residues" evidence="1">
    <location>
        <begin position="49"/>
        <end position="60"/>
    </location>
</feature>
<dbReference type="OrthoDB" id="4222821at2759"/>
<reference evidence="3" key="1">
    <citation type="journal article" date="2012" name="Nat. Genet.">
        <title>Lifestyle transitions in plant pathogenic Colletotrichum fungi deciphered by genome and transcriptome analyses.</title>
        <authorList>
            <person name="O'Connell R.J."/>
            <person name="Thon M.R."/>
            <person name="Hacquard S."/>
            <person name="Amyotte S.G."/>
            <person name="Kleemann J."/>
            <person name="Torres M.F."/>
            <person name="Damm U."/>
            <person name="Buiate E.A."/>
            <person name="Epstein L."/>
            <person name="Alkan N."/>
            <person name="Altmueller J."/>
            <person name="Alvarado-Balderrama L."/>
            <person name="Bauser C.A."/>
            <person name="Becker C."/>
            <person name="Birren B.W."/>
            <person name="Chen Z."/>
            <person name="Choi J."/>
            <person name="Crouch J.A."/>
            <person name="Duvick J.P."/>
            <person name="Farman M.A."/>
            <person name="Gan P."/>
            <person name="Heiman D."/>
            <person name="Henrissat B."/>
            <person name="Howard R.J."/>
            <person name="Kabbage M."/>
            <person name="Koch C."/>
            <person name="Kracher B."/>
            <person name="Kubo Y."/>
            <person name="Law A.D."/>
            <person name="Lebrun M.-H."/>
            <person name="Lee Y.-H."/>
            <person name="Miyara I."/>
            <person name="Moore N."/>
            <person name="Neumann U."/>
            <person name="Nordstroem K."/>
            <person name="Panaccione D.G."/>
            <person name="Panstruga R."/>
            <person name="Place M."/>
            <person name="Proctor R.H."/>
            <person name="Prusky D."/>
            <person name="Rech G."/>
            <person name="Reinhardt R."/>
            <person name="Rollins J.A."/>
            <person name="Rounsley S."/>
            <person name="Schardl C.L."/>
            <person name="Schwartz D.C."/>
            <person name="Shenoy N."/>
            <person name="Shirasu K."/>
            <person name="Sikhakolli U.R."/>
            <person name="Stueber K."/>
            <person name="Sukno S.A."/>
            <person name="Sweigard J.A."/>
            <person name="Takano Y."/>
            <person name="Takahara H."/>
            <person name="Trail F."/>
            <person name="van der Does H.C."/>
            <person name="Voll L.M."/>
            <person name="Will I."/>
            <person name="Young S."/>
            <person name="Zeng Q."/>
            <person name="Zhang J."/>
            <person name="Zhou S."/>
            <person name="Dickman M.B."/>
            <person name="Schulze-Lefert P."/>
            <person name="Ver Loren van Themaat E."/>
            <person name="Ma L.-J."/>
            <person name="Vaillancourt L.J."/>
        </authorList>
    </citation>
    <scope>NUCLEOTIDE SEQUENCE [LARGE SCALE GENOMIC DNA]</scope>
    <source>
        <strain evidence="3">M1.001 / M2 / FGSC 10212</strain>
    </source>
</reference>
<dbReference type="EMBL" id="GG697361">
    <property type="protein sequence ID" value="EFQ32288.1"/>
    <property type="molecule type" value="Genomic_DNA"/>
</dbReference>
<keyword evidence="3" id="KW-1185">Reference proteome</keyword>
<dbReference type="STRING" id="645133.E3QN50"/>
<evidence type="ECO:0000313" key="3">
    <source>
        <dbReference type="Proteomes" id="UP000008782"/>
    </source>
</evidence>
<organism evidence="3">
    <name type="scientific">Colletotrichum graminicola (strain M1.001 / M2 / FGSC 10212)</name>
    <name type="common">Maize anthracnose fungus</name>
    <name type="synonym">Glomerella graminicola</name>
    <dbReference type="NCBI Taxonomy" id="645133"/>
    <lineage>
        <taxon>Eukaryota</taxon>
        <taxon>Fungi</taxon>
        <taxon>Dikarya</taxon>
        <taxon>Ascomycota</taxon>
        <taxon>Pezizomycotina</taxon>
        <taxon>Sordariomycetes</taxon>
        <taxon>Hypocreomycetidae</taxon>
        <taxon>Glomerellales</taxon>
        <taxon>Glomerellaceae</taxon>
        <taxon>Colletotrichum</taxon>
        <taxon>Colletotrichum graminicola species complex</taxon>
    </lineage>
</organism>
<protein>
    <submittedName>
        <fullName evidence="2">Uncharacterized protein</fullName>
    </submittedName>
</protein>
<name>E3QN50_COLGM</name>
<feature type="compositionally biased region" description="Basic and acidic residues" evidence="1">
    <location>
        <begin position="139"/>
        <end position="148"/>
    </location>
</feature>
<accession>E3QN50</accession>
<dbReference type="GeneID" id="24412797"/>
<dbReference type="Proteomes" id="UP000008782">
    <property type="component" value="Unassembled WGS sequence"/>
</dbReference>
<evidence type="ECO:0000256" key="1">
    <source>
        <dbReference type="SAM" id="MobiDB-lite"/>
    </source>
</evidence>
<dbReference type="VEuPathDB" id="FungiDB:GLRG_07432"/>
<dbReference type="HOGENOM" id="CLU_748045_0_0_1"/>
<dbReference type="RefSeq" id="XP_008096308.1">
    <property type="nucleotide sequence ID" value="XM_008098117.1"/>
</dbReference>
<feature type="region of interest" description="Disordered" evidence="1">
    <location>
        <begin position="1"/>
        <end position="20"/>
    </location>
</feature>
<feature type="region of interest" description="Disordered" evidence="1">
    <location>
        <begin position="46"/>
        <end position="70"/>
    </location>
</feature>
<feature type="region of interest" description="Disordered" evidence="1">
    <location>
        <begin position="139"/>
        <end position="160"/>
    </location>
</feature>